<dbReference type="Proteomes" id="UP001498398">
    <property type="component" value="Unassembled WGS sequence"/>
</dbReference>
<accession>A0ABR1IPE3</accession>
<feature type="compositionally biased region" description="Basic and acidic residues" evidence="1">
    <location>
        <begin position="53"/>
        <end position="66"/>
    </location>
</feature>
<comment type="caution">
    <text evidence="2">The sequence shown here is derived from an EMBL/GenBank/DDBJ whole genome shotgun (WGS) entry which is preliminary data.</text>
</comment>
<proteinExistence type="predicted"/>
<sequence length="138" mass="14890">MLKNSPAGEGRKSTRKVISLTSLALHQDPQCTTSHSSWVLHSLDTLATKVEVGSEIKSEQEGRTMHSPELMSPMSEGANPPNTPASAVSNTDATDAPETPPSSLRCSNRIHLELVEKICCSTTRLVWPTKAARIEARA</sequence>
<feature type="compositionally biased region" description="Polar residues" evidence="1">
    <location>
        <begin position="84"/>
        <end position="93"/>
    </location>
</feature>
<evidence type="ECO:0000256" key="1">
    <source>
        <dbReference type="SAM" id="MobiDB-lite"/>
    </source>
</evidence>
<reference evidence="2 3" key="1">
    <citation type="submission" date="2024-01" db="EMBL/GenBank/DDBJ databases">
        <title>A draft genome for the cacao thread blight pathogen Marasmiellus scandens.</title>
        <authorList>
            <person name="Baruah I.K."/>
            <person name="Leung J."/>
            <person name="Bukari Y."/>
            <person name="Amoako-Attah I."/>
            <person name="Meinhardt L.W."/>
            <person name="Bailey B.A."/>
            <person name="Cohen S.P."/>
        </authorList>
    </citation>
    <scope>NUCLEOTIDE SEQUENCE [LARGE SCALE GENOMIC DNA]</scope>
    <source>
        <strain evidence="2 3">GH-19</strain>
    </source>
</reference>
<evidence type="ECO:0000313" key="2">
    <source>
        <dbReference type="EMBL" id="KAK7435057.1"/>
    </source>
</evidence>
<dbReference type="EMBL" id="JBANRG010000112">
    <property type="protein sequence ID" value="KAK7435057.1"/>
    <property type="molecule type" value="Genomic_DNA"/>
</dbReference>
<protein>
    <submittedName>
        <fullName evidence="2">Uncharacterized protein</fullName>
    </submittedName>
</protein>
<evidence type="ECO:0000313" key="3">
    <source>
        <dbReference type="Proteomes" id="UP001498398"/>
    </source>
</evidence>
<feature type="region of interest" description="Disordered" evidence="1">
    <location>
        <begin position="53"/>
        <end position="104"/>
    </location>
</feature>
<name>A0ABR1IPE3_9AGAR</name>
<gene>
    <name evidence="2" type="ORF">VKT23_019865</name>
</gene>
<organism evidence="2 3">
    <name type="scientific">Marasmiellus scandens</name>
    <dbReference type="NCBI Taxonomy" id="2682957"/>
    <lineage>
        <taxon>Eukaryota</taxon>
        <taxon>Fungi</taxon>
        <taxon>Dikarya</taxon>
        <taxon>Basidiomycota</taxon>
        <taxon>Agaricomycotina</taxon>
        <taxon>Agaricomycetes</taxon>
        <taxon>Agaricomycetidae</taxon>
        <taxon>Agaricales</taxon>
        <taxon>Marasmiineae</taxon>
        <taxon>Omphalotaceae</taxon>
        <taxon>Marasmiellus</taxon>
    </lineage>
</organism>
<keyword evidence="3" id="KW-1185">Reference proteome</keyword>